<dbReference type="GO" id="GO:0019305">
    <property type="term" value="P:dTDP-rhamnose biosynthetic process"/>
    <property type="evidence" value="ECO:0007669"/>
    <property type="project" value="UniProtKB-UniRule"/>
</dbReference>
<reference evidence="8 9" key="1">
    <citation type="journal article" date="2015" name="BMC Genomics">
        <title>Genome mining reveals unlocked bioactive potential of marine Gram-negative bacteria.</title>
        <authorList>
            <person name="Machado H."/>
            <person name="Sonnenschein E.C."/>
            <person name="Melchiorsen J."/>
            <person name="Gram L."/>
        </authorList>
    </citation>
    <scope>NUCLEOTIDE SEQUENCE [LARGE SCALE GENOMIC DNA]</scope>
    <source>
        <strain evidence="8 9">S2471</strain>
    </source>
</reference>
<dbReference type="OrthoDB" id="9800680at2"/>
<evidence type="ECO:0000313" key="9">
    <source>
        <dbReference type="Proteomes" id="UP000033452"/>
    </source>
</evidence>
<dbReference type="GO" id="GO:0005829">
    <property type="term" value="C:cytosol"/>
    <property type="evidence" value="ECO:0007669"/>
    <property type="project" value="TreeGrafter"/>
</dbReference>
<dbReference type="PATRIC" id="fig|43658.5.peg.4524"/>
<dbReference type="InterPro" id="IPR011051">
    <property type="entry name" value="RmlC_Cupin_sf"/>
</dbReference>
<evidence type="ECO:0000256" key="1">
    <source>
        <dbReference type="ARBA" id="ARBA00001298"/>
    </source>
</evidence>
<dbReference type="PANTHER" id="PTHR21047">
    <property type="entry name" value="DTDP-6-DEOXY-D-GLUCOSE-3,5 EPIMERASE"/>
    <property type="match status" value="1"/>
</dbReference>
<comment type="subunit">
    <text evidence="7">Homodimer.</text>
</comment>
<gene>
    <name evidence="8" type="ORF">TW77_21465</name>
</gene>
<comment type="function">
    <text evidence="2 7">Catalyzes the epimerization of the C3' and C5'positions of dTDP-6-deoxy-D-xylo-4-hexulose, forming dTDP-6-deoxy-L-lyxo-4-hexulose.</text>
</comment>
<dbReference type="InterPro" id="IPR000888">
    <property type="entry name" value="RmlC-like"/>
</dbReference>
<dbReference type="GO" id="GO:0000271">
    <property type="term" value="P:polysaccharide biosynthetic process"/>
    <property type="evidence" value="ECO:0007669"/>
    <property type="project" value="TreeGrafter"/>
</dbReference>
<dbReference type="Gene3D" id="2.60.120.10">
    <property type="entry name" value="Jelly Rolls"/>
    <property type="match status" value="1"/>
</dbReference>
<protein>
    <recommendedName>
        <fullName evidence="4 7">dTDP-4-dehydrorhamnose 3,5-epimerase</fullName>
        <ecNumber evidence="3 7">5.1.3.13</ecNumber>
    </recommendedName>
    <alternativeName>
        <fullName evidence="7">Thymidine diphospho-4-keto-rhamnose 3,5-epimerase</fullName>
    </alternativeName>
</protein>
<keyword evidence="7" id="KW-0413">Isomerase</keyword>
<evidence type="ECO:0000256" key="6">
    <source>
        <dbReference type="PIRSR" id="PIRSR600888-3"/>
    </source>
</evidence>
<dbReference type="GO" id="GO:0008830">
    <property type="term" value="F:dTDP-4-dehydrorhamnose 3,5-epimerase activity"/>
    <property type="evidence" value="ECO:0007669"/>
    <property type="project" value="UniProtKB-UniRule"/>
</dbReference>
<evidence type="ECO:0000256" key="7">
    <source>
        <dbReference type="RuleBase" id="RU364069"/>
    </source>
</evidence>
<accession>A0A0F4QF04</accession>
<dbReference type="InterPro" id="IPR014710">
    <property type="entry name" value="RmlC-like_jellyroll"/>
</dbReference>
<keyword evidence="9" id="KW-1185">Reference proteome</keyword>
<proteinExistence type="inferred from homology"/>
<dbReference type="EMBL" id="JXYA01000061">
    <property type="protein sequence ID" value="KJZ05824.1"/>
    <property type="molecule type" value="Genomic_DNA"/>
</dbReference>
<dbReference type="EC" id="5.1.3.13" evidence="3 7"/>
<evidence type="ECO:0000313" key="8">
    <source>
        <dbReference type="EMBL" id="KJZ05824.1"/>
    </source>
</evidence>
<dbReference type="AlphaFoldDB" id="A0A0F4QF04"/>
<feature type="active site" description="Proton donor" evidence="5">
    <location>
        <position position="132"/>
    </location>
</feature>
<evidence type="ECO:0000256" key="2">
    <source>
        <dbReference type="ARBA" id="ARBA00001997"/>
    </source>
</evidence>
<dbReference type="Proteomes" id="UP000033452">
    <property type="component" value="Unassembled WGS sequence"/>
</dbReference>
<dbReference type="RefSeq" id="WP_046007009.1">
    <property type="nucleotide sequence ID" value="NZ_JXYA01000061.1"/>
</dbReference>
<dbReference type="Pfam" id="PF00908">
    <property type="entry name" value="dTDP_sugar_isom"/>
    <property type="match status" value="1"/>
</dbReference>
<comment type="pathway">
    <text evidence="7">Carbohydrate biosynthesis; dTDP-L-rhamnose biosynthesis.</text>
</comment>
<organism evidence="8 9">
    <name type="scientific">Pseudoalteromonas rubra</name>
    <dbReference type="NCBI Taxonomy" id="43658"/>
    <lineage>
        <taxon>Bacteria</taxon>
        <taxon>Pseudomonadati</taxon>
        <taxon>Pseudomonadota</taxon>
        <taxon>Gammaproteobacteria</taxon>
        <taxon>Alteromonadales</taxon>
        <taxon>Pseudoalteromonadaceae</taxon>
        <taxon>Pseudoalteromonas</taxon>
    </lineage>
</organism>
<comment type="similarity">
    <text evidence="7">Belongs to the dTDP-4-dehydrorhamnose 3,5-epimerase family.</text>
</comment>
<dbReference type="PANTHER" id="PTHR21047:SF2">
    <property type="entry name" value="THYMIDINE DIPHOSPHO-4-KETO-RHAMNOSE 3,5-EPIMERASE"/>
    <property type="match status" value="1"/>
</dbReference>
<evidence type="ECO:0000256" key="5">
    <source>
        <dbReference type="PIRSR" id="PIRSR600888-1"/>
    </source>
</evidence>
<comment type="catalytic activity">
    <reaction evidence="1 7">
        <text>dTDP-4-dehydro-6-deoxy-alpha-D-glucose = dTDP-4-dehydro-beta-L-rhamnose</text>
        <dbReference type="Rhea" id="RHEA:16969"/>
        <dbReference type="ChEBI" id="CHEBI:57649"/>
        <dbReference type="ChEBI" id="CHEBI:62830"/>
        <dbReference type="EC" id="5.1.3.13"/>
    </reaction>
</comment>
<evidence type="ECO:0000256" key="4">
    <source>
        <dbReference type="ARBA" id="ARBA00019595"/>
    </source>
</evidence>
<evidence type="ECO:0000256" key="3">
    <source>
        <dbReference type="ARBA" id="ARBA00012098"/>
    </source>
</evidence>
<dbReference type="NCBIfam" id="TIGR01221">
    <property type="entry name" value="rmlC"/>
    <property type="match status" value="1"/>
</dbReference>
<dbReference type="CDD" id="cd00438">
    <property type="entry name" value="cupin_RmlC"/>
    <property type="match status" value="1"/>
</dbReference>
<name>A0A0F4QF04_9GAMM</name>
<comment type="caution">
    <text evidence="8">The sequence shown here is derived from an EMBL/GenBank/DDBJ whole genome shotgun (WGS) entry which is preliminary data.</text>
</comment>
<feature type="active site" description="Proton acceptor" evidence="5">
    <location>
        <position position="62"/>
    </location>
</feature>
<dbReference type="SUPFAM" id="SSF51182">
    <property type="entry name" value="RmlC-like cupins"/>
    <property type="match status" value="1"/>
</dbReference>
<sequence length="178" mass="20730">MIFHKTPISGLYLVEEKRIEDDRGFFARTFCEAEFAEHGLNTEWAQNNRSYNVHKGTLRGLHMQSDQHAEVKLVSCTRGKIWDVAVDLRPDSPTFKQWYGVYLEENDGKYFHIPKGFLHGYITLEEHSEVHYKVSDPYQPNSEVGVLWSDKELAIEWPITPQFISSKDEEAVLLEELL</sequence>
<dbReference type="UniPathway" id="UPA00124"/>
<feature type="site" description="Participates in a stacking interaction with the thymidine ring of dTDP-4-oxo-6-deoxyglucose" evidence="6">
    <location>
        <position position="138"/>
    </location>
</feature>